<evidence type="ECO:0000313" key="1">
    <source>
        <dbReference type="EMBL" id="WUR05007.1"/>
    </source>
</evidence>
<name>A0AAX4JGE9_9MICR</name>
<accession>A0AAX4JGE9</accession>
<dbReference type="Proteomes" id="UP001334084">
    <property type="component" value="Chromosome 11"/>
</dbReference>
<sequence>MLQYLFLVVCSEVKNYNKEPDFFPKVLYYPDNSKNNKKLDTDCADFYVLITPSIKNKKADPSSSTSEYNSSYLQYVNRKKRIITLGVNGLLNIIDYKSLKQKLCDQINIWNIEDHDDNLKWHKNNRMDENEIRMFEKSKKYVKREFAVFYKNFNQLLTIIKIALNKITYDEYSDDLKDQLDFFEEIFGYLKIFTTAKNLSYKYNSSKIMEFYGNLPIRMNTFKEEFNIVDRFEIFKAFFEYKYIIIYNEIEKNAIQCAFETIHCKVKRLFSNLRKITLNSNKVVELLWETNTKS</sequence>
<dbReference type="AlphaFoldDB" id="A0AAX4JGE9"/>
<dbReference type="GeneID" id="90542844"/>
<gene>
    <name evidence="1" type="ORF">VNE69_11170</name>
</gene>
<protein>
    <submittedName>
        <fullName evidence="1">Uncharacterized protein</fullName>
    </submittedName>
</protein>
<organism evidence="1 2">
    <name type="scientific">Vairimorpha necatrix</name>
    <dbReference type="NCBI Taxonomy" id="6039"/>
    <lineage>
        <taxon>Eukaryota</taxon>
        <taxon>Fungi</taxon>
        <taxon>Fungi incertae sedis</taxon>
        <taxon>Microsporidia</taxon>
        <taxon>Nosematidae</taxon>
        <taxon>Vairimorpha</taxon>
    </lineage>
</organism>
<reference evidence="1" key="1">
    <citation type="journal article" date="2024" name="BMC Genomics">
        <title>Functional annotation of a divergent genome using sequence and structure-based similarity.</title>
        <authorList>
            <person name="Svedberg D."/>
            <person name="Winiger R.R."/>
            <person name="Berg A."/>
            <person name="Sharma H."/>
            <person name="Tellgren-Roth C."/>
            <person name="Debrunner-Vossbrinck B.A."/>
            <person name="Vossbrinck C.R."/>
            <person name="Barandun J."/>
        </authorList>
    </citation>
    <scope>NUCLEOTIDE SEQUENCE</scope>
    <source>
        <strain evidence="1">Illinois isolate</strain>
    </source>
</reference>
<proteinExistence type="predicted"/>
<evidence type="ECO:0000313" key="2">
    <source>
        <dbReference type="Proteomes" id="UP001334084"/>
    </source>
</evidence>
<dbReference type="EMBL" id="CP142736">
    <property type="protein sequence ID" value="WUR05007.1"/>
    <property type="molecule type" value="Genomic_DNA"/>
</dbReference>
<dbReference type="KEGG" id="vnx:VNE69_11170"/>
<dbReference type="RefSeq" id="XP_065331152.1">
    <property type="nucleotide sequence ID" value="XM_065475080.1"/>
</dbReference>
<keyword evidence="2" id="KW-1185">Reference proteome</keyword>